<protein>
    <submittedName>
        <fullName evidence="1">Uncharacterized protein</fullName>
    </submittedName>
</protein>
<accession>A0AAU0F753</accession>
<dbReference type="EMBL" id="CP136426">
    <property type="protein sequence ID" value="WOC51821.1"/>
    <property type="molecule type" value="Genomic_DNA"/>
</dbReference>
<dbReference type="AlphaFoldDB" id="A0AAU0F753"/>
<proteinExistence type="predicted"/>
<evidence type="ECO:0000313" key="2">
    <source>
        <dbReference type="Proteomes" id="UP001432059"/>
    </source>
</evidence>
<dbReference type="KEGG" id="bpor:BPO_1174"/>
<sequence>MKILHLIWMGFLLLSCRGEAIEDLQKVDQVLNIYVKNAAGKDLLNTKLAESYYSIEFKDMQGEYDREVISLTKKQDANGGYHYEYVVGAKRILLPNATDALKTYKSIIAVQYRLTTTSDTEEQVMEIFYKWTPTLFQLETITYDGQVIFEKSTEGVSVITIEK</sequence>
<reference evidence="1" key="1">
    <citation type="submission" date="2023-10" db="EMBL/GenBank/DDBJ databases">
        <title>Characterization and whole genome sequencing of a novel strain of Bergeyella porcorum QD2021 isolated from pig.</title>
        <authorList>
            <person name="Liu G."/>
            <person name="Chen C."/>
            <person name="Han X."/>
        </authorList>
    </citation>
    <scope>NUCLEOTIDE SEQUENCE</scope>
    <source>
        <strain evidence="1">QD2021</strain>
    </source>
</reference>
<dbReference type="PROSITE" id="PS51257">
    <property type="entry name" value="PROKAR_LIPOPROTEIN"/>
    <property type="match status" value="1"/>
</dbReference>
<keyword evidence="2" id="KW-1185">Reference proteome</keyword>
<evidence type="ECO:0000313" key="1">
    <source>
        <dbReference type="EMBL" id="WOC51821.1"/>
    </source>
</evidence>
<name>A0AAU0F753_9FLAO</name>
<dbReference type="Proteomes" id="UP001432059">
    <property type="component" value="Chromosome"/>
</dbReference>
<dbReference type="RefSeq" id="WP_327983518.1">
    <property type="nucleotide sequence ID" value="NZ_CP136426.1"/>
</dbReference>
<organism evidence="1 2">
    <name type="scientific">Bergeyella porcorum</name>
    <dbReference type="NCBI Taxonomy" id="1735111"/>
    <lineage>
        <taxon>Bacteria</taxon>
        <taxon>Pseudomonadati</taxon>
        <taxon>Bacteroidota</taxon>
        <taxon>Flavobacteriia</taxon>
        <taxon>Flavobacteriales</taxon>
        <taxon>Weeksellaceae</taxon>
        <taxon>Bergeyella</taxon>
    </lineage>
</organism>
<gene>
    <name evidence="1" type="ORF">BPO_1174</name>
</gene>